<protein>
    <submittedName>
        <fullName evidence="1">Uncharacterized protein</fullName>
    </submittedName>
</protein>
<reference evidence="1 2" key="1">
    <citation type="submission" date="2019-02" db="EMBL/GenBank/DDBJ databases">
        <title>Genomic Encyclopedia of Type Strains, Phase IV (KMG-IV): sequencing the most valuable type-strain genomes for metagenomic binning, comparative biology and taxonomic classification.</title>
        <authorList>
            <person name="Goeker M."/>
        </authorList>
    </citation>
    <scope>NUCLEOTIDE SEQUENCE [LARGE SCALE GENOMIC DNA]</scope>
    <source>
        <strain evidence="1 2">DSM 18116</strain>
    </source>
</reference>
<gene>
    <name evidence="1" type="ORF">EV199_4084</name>
</gene>
<sequence>MEDRYMDCLNVYDIKLSFYFIPEKTLTPISFFA</sequence>
<organism evidence="1 2">
    <name type="scientific">Pseudobacter ginsenosidimutans</name>
    <dbReference type="NCBI Taxonomy" id="661488"/>
    <lineage>
        <taxon>Bacteria</taxon>
        <taxon>Pseudomonadati</taxon>
        <taxon>Bacteroidota</taxon>
        <taxon>Chitinophagia</taxon>
        <taxon>Chitinophagales</taxon>
        <taxon>Chitinophagaceae</taxon>
        <taxon>Pseudobacter</taxon>
    </lineage>
</organism>
<evidence type="ECO:0000313" key="2">
    <source>
        <dbReference type="Proteomes" id="UP000293874"/>
    </source>
</evidence>
<dbReference type="Proteomes" id="UP000293874">
    <property type="component" value="Unassembled WGS sequence"/>
</dbReference>
<proteinExistence type="predicted"/>
<dbReference type="EMBL" id="SGXA01000002">
    <property type="protein sequence ID" value="RZS72168.1"/>
    <property type="molecule type" value="Genomic_DNA"/>
</dbReference>
<name>A0A4Q7MUB9_9BACT</name>
<accession>A0A4Q7MUB9</accession>
<dbReference type="AlphaFoldDB" id="A0A4Q7MUB9"/>
<keyword evidence="2" id="KW-1185">Reference proteome</keyword>
<evidence type="ECO:0000313" key="1">
    <source>
        <dbReference type="EMBL" id="RZS72168.1"/>
    </source>
</evidence>
<comment type="caution">
    <text evidence="1">The sequence shown here is derived from an EMBL/GenBank/DDBJ whole genome shotgun (WGS) entry which is preliminary data.</text>
</comment>